<dbReference type="RefSeq" id="WP_135963506.1">
    <property type="nucleotide sequence ID" value="NZ_SRXT01000003.1"/>
</dbReference>
<evidence type="ECO:0000256" key="7">
    <source>
        <dbReference type="ARBA" id="ARBA00022692"/>
    </source>
</evidence>
<protein>
    <recommendedName>
        <fullName evidence="4">Nicotinamide riboside transporter PnuC</fullName>
    </recommendedName>
</protein>
<evidence type="ECO:0000256" key="1">
    <source>
        <dbReference type="ARBA" id="ARBA00002672"/>
    </source>
</evidence>
<organism evidence="11 12">
    <name type="scientific">Sphingomonas gei</name>
    <dbReference type="NCBI Taxonomy" id="1395960"/>
    <lineage>
        <taxon>Bacteria</taxon>
        <taxon>Pseudomonadati</taxon>
        <taxon>Pseudomonadota</taxon>
        <taxon>Alphaproteobacteria</taxon>
        <taxon>Sphingomonadales</taxon>
        <taxon>Sphingomonadaceae</taxon>
        <taxon>Sphingomonas</taxon>
    </lineage>
</organism>
<evidence type="ECO:0000256" key="10">
    <source>
        <dbReference type="SAM" id="Phobius"/>
    </source>
</evidence>
<feature type="transmembrane region" description="Helical" evidence="10">
    <location>
        <begin position="87"/>
        <end position="104"/>
    </location>
</feature>
<feature type="transmembrane region" description="Helical" evidence="10">
    <location>
        <begin position="162"/>
        <end position="180"/>
    </location>
</feature>
<keyword evidence="5" id="KW-0813">Transport</keyword>
<sequence>MSPIEAAATLFGLINVTLVVRRSMWNYPFALMMVSLYAWIFLGEKLYSDALLQLFFVLVNLYGWWNWSRSRADTGEVRVEQLAASARILWLAGCTAAALGWGALMHRYTDAAYPWWDGSIAILSIAAQILQSRRNWESWVLWILVDLAAIPLFAVKGLWLTAGLYLVFLALSVWGLIQWTKAKA</sequence>
<evidence type="ECO:0000256" key="3">
    <source>
        <dbReference type="ARBA" id="ARBA00006669"/>
    </source>
</evidence>
<dbReference type="OrthoDB" id="9791248at2"/>
<dbReference type="Proteomes" id="UP000306147">
    <property type="component" value="Unassembled WGS sequence"/>
</dbReference>
<dbReference type="Pfam" id="PF04973">
    <property type="entry name" value="NMN_transporter"/>
    <property type="match status" value="1"/>
</dbReference>
<evidence type="ECO:0000256" key="9">
    <source>
        <dbReference type="ARBA" id="ARBA00023136"/>
    </source>
</evidence>
<evidence type="ECO:0000313" key="11">
    <source>
        <dbReference type="EMBL" id="TGX54268.1"/>
    </source>
</evidence>
<dbReference type="InterPro" id="IPR006419">
    <property type="entry name" value="NMN_transpt_PnuC"/>
</dbReference>
<evidence type="ECO:0000313" key="12">
    <source>
        <dbReference type="Proteomes" id="UP000306147"/>
    </source>
</evidence>
<dbReference type="NCBIfam" id="TIGR01528">
    <property type="entry name" value="NMN_trans_PnuC"/>
    <property type="match status" value="1"/>
</dbReference>
<feature type="transmembrane region" description="Helical" evidence="10">
    <location>
        <begin position="50"/>
        <end position="67"/>
    </location>
</feature>
<keyword evidence="8 10" id="KW-1133">Transmembrane helix</keyword>
<dbReference type="EMBL" id="SRXT01000003">
    <property type="protein sequence ID" value="TGX54268.1"/>
    <property type="molecule type" value="Genomic_DNA"/>
</dbReference>
<name>A0A4S1XE78_9SPHN</name>
<feature type="transmembrane region" description="Helical" evidence="10">
    <location>
        <begin position="25"/>
        <end position="43"/>
    </location>
</feature>
<comment type="similarity">
    <text evidence="3">Belongs to the nicotinamide ribonucleoside (NR) uptake permease (TC 4.B.1) family.</text>
</comment>
<comment type="function">
    <text evidence="1">Required for nicotinamide riboside transport across the inner membrane.</text>
</comment>
<comment type="subcellular location">
    <subcellularLocation>
        <location evidence="2">Cell membrane</location>
        <topology evidence="2">Multi-pass membrane protein</topology>
    </subcellularLocation>
</comment>
<dbReference type="GO" id="GO:0005886">
    <property type="term" value="C:plasma membrane"/>
    <property type="evidence" value="ECO:0007669"/>
    <property type="project" value="UniProtKB-SubCell"/>
</dbReference>
<evidence type="ECO:0000256" key="4">
    <source>
        <dbReference type="ARBA" id="ARBA00017522"/>
    </source>
</evidence>
<keyword evidence="12" id="KW-1185">Reference proteome</keyword>
<dbReference type="GO" id="GO:0034257">
    <property type="term" value="F:nicotinamide riboside transmembrane transporter activity"/>
    <property type="evidence" value="ECO:0007669"/>
    <property type="project" value="InterPro"/>
</dbReference>
<evidence type="ECO:0000256" key="6">
    <source>
        <dbReference type="ARBA" id="ARBA00022475"/>
    </source>
</evidence>
<evidence type="ECO:0000256" key="5">
    <source>
        <dbReference type="ARBA" id="ARBA00022448"/>
    </source>
</evidence>
<comment type="caution">
    <text evidence="11">The sequence shown here is derived from an EMBL/GenBank/DDBJ whole genome shotgun (WGS) entry which is preliminary data.</text>
</comment>
<evidence type="ECO:0000256" key="8">
    <source>
        <dbReference type="ARBA" id="ARBA00022989"/>
    </source>
</evidence>
<reference evidence="11 12" key="1">
    <citation type="submission" date="2019-04" db="EMBL/GenBank/DDBJ databases">
        <title>Sphingomonas psychrotolerans sp. nov., isolated from soil in the Tianshan Mountains, Xinjiang, China.</title>
        <authorList>
            <person name="Luo Y."/>
            <person name="Sheng H."/>
        </authorList>
    </citation>
    <scope>NUCLEOTIDE SEQUENCE [LARGE SCALE GENOMIC DNA]</scope>
    <source>
        <strain evidence="11 12">ZFGT-11</strain>
    </source>
</reference>
<keyword evidence="9 10" id="KW-0472">Membrane</keyword>
<accession>A0A4S1XE78</accession>
<dbReference type="AlphaFoldDB" id="A0A4S1XE78"/>
<keyword evidence="7 10" id="KW-0812">Transmembrane</keyword>
<dbReference type="PANTHER" id="PTHR36122:SF2">
    <property type="entry name" value="NICOTINAMIDE RIBOSIDE TRANSPORTER PNUC"/>
    <property type="match status" value="1"/>
</dbReference>
<gene>
    <name evidence="11" type="ORF">E5A73_09180</name>
</gene>
<keyword evidence="6" id="KW-1003">Cell membrane</keyword>
<dbReference type="PANTHER" id="PTHR36122">
    <property type="entry name" value="NICOTINAMIDE RIBOSIDE TRANSPORTER PNUC"/>
    <property type="match status" value="1"/>
</dbReference>
<evidence type="ECO:0000256" key="2">
    <source>
        <dbReference type="ARBA" id="ARBA00004651"/>
    </source>
</evidence>
<proteinExistence type="inferred from homology"/>